<keyword evidence="1" id="KW-1133">Transmembrane helix</keyword>
<name>A0A224YG60_9ACAR</name>
<protein>
    <submittedName>
        <fullName evidence="2">Uncharacterized protein</fullName>
    </submittedName>
</protein>
<dbReference type="EMBL" id="GFPF01002305">
    <property type="protein sequence ID" value="MAA13451.1"/>
    <property type="molecule type" value="Transcribed_RNA"/>
</dbReference>
<keyword evidence="1" id="KW-0472">Membrane</keyword>
<organism evidence="2">
    <name type="scientific">Rhipicephalus zambeziensis</name>
    <dbReference type="NCBI Taxonomy" id="60191"/>
    <lineage>
        <taxon>Eukaryota</taxon>
        <taxon>Metazoa</taxon>
        <taxon>Ecdysozoa</taxon>
        <taxon>Arthropoda</taxon>
        <taxon>Chelicerata</taxon>
        <taxon>Arachnida</taxon>
        <taxon>Acari</taxon>
        <taxon>Parasitiformes</taxon>
        <taxon>Ixodida</taxon>
        <taxon>Ixodoidea</taxon>
        <taxon>Ixodidae</taxon>
        <taxon>Rhipicephalinae</taxon>
        <taxon>Rhipicephalus</taxon>
        <taxon>Rhipicephalus</taxon>
    </lineage>
</organism>
<proteinExistence type="predicted"/>
<keyword evidence="1" id="KW-0812">Transmembrane</keyword>
<sequence length="128" mass="15064">MCSCNIPYFEVCENFTYDCVDTIAVNTSHFYFLMIKRFVPSYFSCLFFTFISVIFWSICILDLFALSKCISMYIRPSCMGPFLGLQYSVNKKIYIYFFTAFVVLHNTVLPYNAYSCGLSFSQVLYHEW</sequence>
<reference evidence="2" key="1">
    <citation type="journal article" date="2017" name="Parasit. Vectors">
        <title>Sialotranscriptomics of Rhipicephalus zambeziensis reveals intricate expression profiles of secretory proteins and suggests tight temporal transcriptional regulation during blood-feeding.</title>
        <authorList>
            <person name="de Castro M.H."/>
            <person name="de Klerk D."/>
            <person name="Pienaar R."/>
            <person name="Rees D.J.G."/>
            <person name="Mans B.J."/>
        </authorList>
    </citation>
    <scope>NUCLEOTIDE SEQUENCE</scope>
    <source>
        <tissue evidence="2">Salivary glands</tissue>
    </source>
</reference>
<evidence type="ECO:0000256" key="1">
    <source>
        <dbReference type="SAM" id="Phobius"/>
    </source>
</evidence>
<evidence type="ECO:0000313" key="2">
    <source>
        <dbReference type="EMBL" id="MAA13451.1"/>
    </source>
</evidence>
<accession>A0A224YG60</accession>
<feature type="transmembrane region" description="Helical" evidence="1">
    <location>
        <begin position="41"/>
        <end position="66"/>
    </location>
</feature>
<feature type="transmembrane region" description="Helical" evidence="1">
    <location>
        <begin position="93"/>
        <end position="114"/>
    </location>
</feature>
<dbReference type="AlphaFoldDB" id="A0A224YG60"/>